<dbReference type="RefSeq" id="WP_110888701.1">
    <property type="nucleotide sequence ID" value="NZ_QJSX01000023.1"/>
</dbReference>
<comment type="similarity">
    <text evidence="2">Belongs to the SUA5 family.</text>
</comment>
<evidence type="ECO:0000256" key="4">
    <source>
        <dbReference type="ARBA" id="ARBA00022490"/>
    </source>
</evidence>
<evidence type="ECO:0000313" key="14">
    <source>
        <dbReference type="EMBL" id="PYE49451.1"/>
    </source>
</evidence>
<keyword evidence="7" id="KW-0548">Nucleotidyltransferase</keyword>
<reference evidence="14 15" key="1">
    <citation type="submission" date="2018-06" db="EMBL/GenBank/DDBJ databases">
        <title>Genomic Encyclopedia of Type Strains, Phase IV (KMG-IV): sequencing the most valuable type-strain genomes for metagenomic binning, comparative biology and taxonomic classification.</title>
        <authorList>
            <person name="Goeker M."/>
        </authorList>
    </citation>
    <scope>NUCLEOTIDE SEQUENCE [LARGE SCALE GENOMIC DNA]</scope>
    <source>
        <strain evidence="14 15">DSM 18048</strain>
    </source>
</reference>
<accession>A0A318S2D3</accession>
<feature type="region of interest" description="Disordered" evidence="12">
    <location>
        <begin position="1"/>
        <end position="21"/>
    </location>
</feature>
<evidence type="ECO:0000259" key="13">
    <source>
        <dbReference type="PROSITE" id="PS51163"/>
    </source>
</evidence>
<dbReference type="EMBL" id="QJSX01000023">
    <property type="protein sequence ID" value="PYE49451.1"/>
    <property type="molecule type" value="Genomic_DNA"/>
</dbReference>
<dbReference type="PANTHER" id="PTHR17490">
    <property type="entry name" value="SUA5"/>
    <property type="match status" value="1"/>
</dbReference>
<evidence type="ECO:0000313" key="15">
    <source>
        <dbReference type="Proteomes" id="UP000248326"/>
    </source>
</evidence>
<dbReference type="Gene3D" id="3.90.870.10">
    <property type="entry name" value="DHBP synthase"/>
    <property type="match status" value="1"/>
</dbReference>
<dbReference type="GO" id="GO:0061710">
    <property type="term" value="F:L-threonylcarbamoyladenylate synthase"/>
    <property type="evidence" value="ECO:0007669"/>
    <property type="project" value="UniProtKB-EC"/>
</dbReference>
<keyword evidence="9" id="KW-0067">ATP-binding</keyword>
<dbReference type="GO" id="GO:0000049">
    <property type="term" value="F:tRNA binding"/>
    <property type="evidence" value="ECO:0007669"/>
    <property type="project" value="TreeGrafter"/>
</dbReference>
<evidence type="ECO:0000256" key="3">
    <source>
        <dbReference type="ARBA" id="ARBA00012584"/>
    </source>
</evidence>
<dbReference type="GO" id="GO:0005524">
    <property type="term" value="F:ATP binding"/>
    <property type="evidence" value="ECO:0007669"/>
    <property type="project" value="UniProtKB-KW"/>
</dbReference>
<dbReference type="GO" id="GO:0003725">
    <property type="term" value="F:double-stranded RNA binding"/>
    <property type="evidence" value="ECO:0007669"/>
    <property type="project" value="InterPro"/>
</dbReference>
<evidence type="ECO:0000256" key="12">
    <source>
        <dbReference type="SAM" id="MobiDB-lite"/>
    </source>
</evidence>
<dbReference type="EC" id="2.7.7.87" evidence="3"/>
<dbReference type="InterPro" id="IPR017945">
    <property type="entry name" value="DHBP_synth_RibB-like_a/b_dom"/>
</dbReference>
<proteinExistence type="inferred from homology"/>
<comment type="catalytic activity">
    <reaction evidence="11">
        <text>L-threonine + hydrogencarbonate + ATP = L-threonylcarbamoyladenylate + diphosphate + H2O</text>
        <dbReference type="Rhea" id="RHEA:36407"/>
        <dbReference type="ChEBI" id="CHEBI:15377"/>
        <dbReference type="ChEBI" id="CHEBI:17544"/>
        <dbReference type="ChEBI" id="CHEBI:30616"/>
        <dbReference type="ChEBI" id="CHEBI:33019"/>
        <dbReference type="ChEBI" id="CHEBI:57926"/>
        <dbReference type="ChEBI" id="CHEBI:73682"/>
        <dbReference type="EC" id="2.7.7.87"/>
    </reaction>
</comment>
<evidence type="ECO:0000256" key="11">
    <source>
        <dbReference type="ARBA" id="ARBA00048366"/>
    </source>
</evidence>
<evidence type="ECO:0000256" key="2">
    <source>
        <dbReference type="ARBA" id="ARBA00007663"/>
    </source>
</evidence>
<keyword evidence="4" id="KW-0963">Cytoplasm</keyword>
<feature type="compositionally biased region" description="Basic and acidic residues" evidence="12">
    <location>
        <begin position="9"/>
        <end position="21"/>
    </location>
</feature>
<dbReference type="GO" id="GO:0006450">
    <property type="term" value="P:regulation of translational fidelity"/>
    <property type="evidence" value="ECO:0007669"/>
    <property type="project" value="TreeGrafter"/>
</dbReference>
<dbReference type="Pfam" id="PF01300">
    <property type="entry name" value="Sua5_yciO_yrdC"/>
    <property type="match status" value="1"/>
</dbReference>
<dbReference type="GO" id="GO:0008033">
    <property type="term" value="P:tRNA processing"/>
    <property type="evidence" value="ECO:0007669"/>
    <property type="project" value="UniProtKB-KW"/>
</dbReference>
<evidence type="ECO:0000256" key="1">
    <source>
        <dbReference type="ARBA" id="ARBA00004496"/>
    </source>
</evidence>
<feature type="domain" description="YrdC-like" evidence="13">
    <location>
        <begin position="30"/>
        <end position="212"/>
    </location>
</feature>
<dbReference type="SUPFAM" id="SSF55821">
    <property type="entry name" value="YrdC/RibB"/>
    <property type="match status" value="1"/>
</dbReference>
<keyword evidence="6" id="KW-0819">tRNA processing</keyword>
<evidence type="ECO:0000256" key="5">
    <source>
        <dbReference type="ARBA" id="ARBA00022679"/>
    </source>
</evidence>
<comment type="caution">
    <text evidence="14">The sequence shown here is derived from an EMBL/GenBank/DDBJ whole genome shotgun (WGS) entry which is preliminary data.</text>
</comment>
<dbReference type="GO" id="GO:0005737">
    <property type="term" value="C:cytoplasm"/>
    <property type="evidence" value="ECO:0007669"/>
    <property type="project" value="UniProtKB-SubCell"/>
</dbReference>
<evidence type="ECO:0000256" key="9">
    <source>
        <dbReference type="ARBA" id="ARBA00022840"/>
    </source>
</evidence>
<keyword evidence="5" id="KW-0808">Transferase</keyword>
<dbReference type="PANTHER" id="PTHR17490:SF16">
    <property type="entry name" value="THREONYLCARBAMOYL-AMP SYNTHASE"/>
    <property type="match status" value="1"/>
</dbReference>
<evidence type="ECO:0000256" key="6">
    <source>
        <dbReference type="ARBA" id="ARBA00022694"/>
    </source>
</evidence>
<dbReference type="InterPro" id="IPR050156">
    <property type="entry name" value="TC-AMP_synthase_SUA5"/>
</dbReference>
<protein>
    <recommendedName>
        <fullName evidence="10">L-threonylcarbamoyladenylate synthase</fullName>
        <ecNumber evidence="3">2.7.7.87</ecNumber>
    </recommendedName>
    <alternativeName>
        <fullName evidence="10">L-threonylcarbamoyladenylate synthase</fullName>
    </alternativeName>
</protein>
<organism evidence="14 15">
    <name type="scientific">Deinococcus yavapaiensis KR-236</name>
    <dbReference type="NCBI Taxonomy" id="694435"/>
    <lineage>
        <taxon>Bacteria</taxon>
        <taxon>Thermotogati</taxon>
        <taxon>Deinococcota</taxon>
        <taxon>Deinococci</taxon>
        <taxon>Deinococcales</taxon>
        <taxon>Deinococcaceae</taxon>
        <taxon>Deinococcus</taxon>
    </lineage>
</organism>
<keyword evidence="8" id="KW-0547">Nucleotide-binding</keyword>
<evidence type="ECO:0000256" key="7">
    <source>
        <dbReference type="ARBA" id="ARBA00022695"/>
    </source>
</evidence>
<dbReference type="InterPro" id="IPR006070">
    <property type="entry name" value="Sua5-like_dom"/>
</dbReference>
<gene>
    <name evidence="14" type="ORF">DES52_12345</name>
</gene>
<sequence>MNRNDEVDDGTREVVPDDKARSRVSASTVARSVDEARSTVLAGLTVAFSTDTVWGLGVRHDDAVAVQRVYRQKGRSQDKVLQVLCADASAVARLVDIPSFLEDDWRRVTALWPGALTLVVPAAAACPAWLVKDGKVGIRMPNSREACDLLAACGGLLAATSLNRSGEPSVYTFEAACDADIADVVLPGPDAGQLASTVFDLPLRRVLREGALSSSRLLEALA</sequence>
<evidence type="ECO:0000256" key="8">
    <source>
        <dbReference type="ARBA" id="ARBA00022741"/>
    </source>
</evidence>
<name>A0A318S2D3_9DEIO</name>
<evidence type="ECO:0000256" key="10">
    <source>
        <dbReference type="ARBA" id="ARBA00029774"/>
    </source>
</evidence>
<comment type="subcellular location">
    <subcellularLocation>
        <location evidence="1">Cytoplasm</location>
    </subcellularLocation>
</comment>
<dbReference type="AlphaFoldDB" id="A0A318S2D3"/>
<dbReference type="Proteomes" id="UP000248326">
    <property type="component" value="Unassembled WGS sequence"/>
</dbReference>
<dbReference type="OrthoDB" id="9814580at2"/>
<dbReference type="PROSITE" id="PS51163">
    <property type="entry name" value="YRDC"/>
    <property type="match status" value="1"/>
</dbReference>
<keyword evidence="15" id="KW-1185">Reference proteome</keyword>